<dbReference type="KEGG" id="spat:A0O21_06075"/>
<dbReference type="OrthoDB" id="9760804at2"/>
<proteinExistence type="inferred from homology"/>
<dbReference type="RefSeq" id="WP_067062880.1">
    <property type="nucleotide sequence ID" value="NZ_CP014699.1"/>
</dbReference>
<evidence type="ECO:0000256" key="10">
    <source>
        <dbReference type="PIRSR" id="PIRSR000460-1"/>
    </source>
</evidence>
<comment type="similarity">
    <text evidence="3 11">Belongs to the glycogen phosphorylase family.</text>
</comment>
<dbReference type="NCBIfam" id="TIGR02093">
    <property type="entry name" value="P_ylase"/>
    <property type="match status" value="1"/>
</dbReference>
<dbReference type="InterPro" id="IPR000811">
    <property type="entry name" value="Glyco_trans_35"/>
</dbReference>
<gene>
    <name evidence="12" type="ORF">A0O21_06075</name>
</gene>
<evidence type="ECO:0000256" key="3">
    <source>
        <dbReference type="ARBA" id="ARBA00006047"/>
    </source>
</evidence>
<feature type="modified residue" description="N6-(pyridoxal phosphate)lysine" evidence="10">
    <location>
        <position position="648"/>
    </location>
</feature>
<comment type="function">
    <text evidence="9">Phosphorylase is an important allosteric enzyme in carbohydrate metabolism. Enzymes from different sources differ in their regulatory mechanisms and in their natural substrates. However, all known phosphorylases share catalytic and structural properties.</text>
</comment>
<evidence type="ECO:0000256" key="1">
    <source>
        <dbReference type="ARBA" id="ARBA00001275"/>
    </source>
</evidence>
<keyword evidence="8 11" id="KW-0119">Carbohydrate metabolism</keyword>
<dbReference type="Pfam" id="PF00343">
    <property type="entry name" value="Phosphorylase"/>
    <property type="match status" value="1"/>
</dbReference>
<evidence type="ECO:0000256" key="5">
    <source>
        <dbReference type="ARBA" id="ARBA00022676"/>
    </source>
</evidence>
<dbReference type="AlphaFoldDB" id="A0A172Q806"/>
<evidence type="ECO:0000256" key="9">
    <source>
        <dbReference type="ARBA" id="ARBA00025174"/>
    </source>
</evidence>
<evidence type="ECO:0000313" key="12">
    <source>
        <dbReference type="EMBL" id="AND79619.1"/>
    </source>
</evidence>
<dbReference type="InterPro" id="IPR011833">
    <property type="entry name" value="Glycg_phsphrylas"/>
</dbReference>
<dbReference type="PANTHER" id="PTHR11468:SF3">
    <property type="entry name" value="GLYCOGEN PHOSPHORYLASE, LIVER FORM"/>
    <property type="match status" value="1"/>
</dbReference>
<dbReference type="Gene3D" id="3.40.50.2000">
    <property type="entry name" value="Glycogen Phosphorylase B"/>
    <property type="match status" value="2"/>
</dbReference>
<dbReference type="GO" id="GO:0030170">
    <property type="term" value="F:pyridoxal phosphate binding"/>
    <property type="evidence" value="ECO:0007669"/>
    <property type="project" value="InterPro"/>
</dbReference>
<dbReference type="GO" id="GO:0008184">
    <property type="term" value="F:glycogen phosphorylase activity"/>
    <property type="evidence" value="ECO:0007669"/>
    <property type="project" value="InterPro"/>
</dbReference>
<dbReference type="Proteomes" id="UP000077317">
    <property type="component" value="Chromosome"/>
</dbReference>
<keyword evidence="5 11" id="KW-0328">Glycosyltransferase</keyword>
<comment type="catalytic activity">
    <reaction evidence="1 11">
        <text>[(1-&gt;4)-alpha-D-glucosyl](n) + phosphate = [(1-&gt;4)-alpha-D-glucosyl](n-1) + alpha-D-glucose 1-phosphate</text>
        <dbReference type="Rhea" id="RHEA:41732"/>
        <dbReference type="Rhea" id="RHEA-COMP:9584"/>
        <dbReference type="Rhea" id="RHEA-COMP:9586"/>
        <dbReference type="ChEBI" id="CHEBI:15444"/>
        <dbReference type="ChEBI" id="CHEBI:43474"/>
        <dbReference type="ChEBI" id="CHEBI:58601"/>
        <dbReference type="EC" id="2.4.1.1"/>
    </reaction>
</comment>
<evidence type="ECO:0000256" key="2">
    <source>
        <dbReference type="ARBA" id="ARBA00001933"/>
    </source>
</evidence>
<accession>A0A172Q806</accession>
<dbReference type="FunFam" id="3.40.50.2000:FF:000003">
    <property type="entry name" value="Alpha-1,4 glucan phosphorylase"/>
    <property type="match status" value="1"/>
</dbReference>
<dbReference type="PIRSF" id="PIRSF000460">
    <property type="entry name" value="Pprylas_GlgP"/>
    <property type="match status" value="1"/>
</dbReference>
<reference evidence="12 13" key="1">
    <citation type="journal article" date="2016" name="Int. J. Syst. Evol. Microbiol.">
        <title>Streptococcuspantholopis sp. nov., isolated from faeces of the Tibetan antelope (Pantholops hodgsonii).</title>
        <authorList>
            <person name="Bai X."/>
            <person name="Xiong Y."/>
            <person name="Lu S."/>
            <person name="Jin D."/>
            <person name="Lai X."/>
            <person name="Yang J."/>
            <person name="Niu L."/>
            <person name="Hu S."/>
            <person name="Meng X."/>
            <person name="Pu J."/>
            <person name="Ye C."/>
            <person name="Xu J."/>
        </authorList>
    </citation>
    <scope>NUCLEOTIDE SEQUENCE [LARGE SCALE GENOMIC DNA]</scope>
    <source>
        <strain evidence="12 13">TA 26</strain>
    </source>
</reference>
<keyword evidence="13" id="KW-1185">Reference proteome</keyword>
<name>A0A172Q806_9STRE</name>
<evidence type="ECO:0000256" key="6">
    <source>
        <dbReference type="ARBA" id="ARBA00022679"/>
    </source>
</evidence>
<reference evidence="13" key="2">
    <citation type="submission" date="2016-03" db="EMBL/GenBank/DDBJ databases">
        <title>Streptococcus antelopensis sp. nov., isolated from the feces of the Tibetan antelope (Pantholops hodgsonii) in Hoh Xil National Nature Reserve, Qinghai, China.</title>
        <authorList>
            <person name="Bai X."/>
        </authorList>
    </citation>
    <scope>NUCLEOTIDE SEQUENCE [LARGE SCALE GENOMIC DNA]</scope>
    <source>
        <strain evidence="13">TA 26</strain>
    </source>
</reference>
<dbReference type="CDD" id="cd04300">
    <property type="entry name" value="GT35_Glycogen_Phosphorylase"/>
    <property type="match status" value="1"/>
</dbReference>
<evidence type="ECO:0000313" key="13">
    <source>
        <dbReference type="Proteomes" id="UP000077317"/>
    </source>
</evidence>
<dbReference type="PANTHER" id="PTHR11468">
    <property type="entry name" value="GLYCOGEN PHOSPHORYLASE"/>
    <property type="match status" value="1"/>
</dbReference>
<evidence type="ECO:0000256" key="7">
    <source>
        <dbReference type="ARBA" id="ARBA00022898"/>
    </source>
</evidence>
<sequence>MQLTKEQFIRDFKDTLHEEQLIKVPAATPTEIFATLAKLVRKYYTDTWIDRNRKLSENQEKIAYYFSIEFLPGRMLETNLLNLGILDLVKEAFADLDVDFNAVKNAEHDMALGNGGLGRLAAAFMDSLATTGYPGFGNGLRYKYGLFKQRIVDGYQVELPDSWFGSTGNVWEIRKDHDVVDVKLFGDVQLQANEEGRIIPVYKNAQVLRAVPYDVPQIGFKNGVINNLRLWDVEIPEEYELNYPTIADRRRVQDITATLYPDDSSYEGKELRLIQEYFMTSAGLQTIIKSYLKLGRPLETIYEKVSVHINDTHPAVAPAEFMRLLIDDYGLSWDKAWEATVKTMSYTNHTILSEALEKWDANLFKTVLPRVYQIVLEIDSRFVAEMTQNNVATDIIENTRIVKDNQIHMANLAIIGGHSVNGVAKLHTELLKEDTLRDFYTLYPDKFNNKTNGIVQRRWTQIAAPELSEAIDATIGTGWRRDIHELQKLNDFADDKAVLDQFYQVKKEAKAKLAAYILETTGIEVSTDAIFDVQVKRLHAYKRQLLNVLHIIKLYWDLKDNPDKDMVPRVFIFGAKAAPGYHFAKSVIKLINELANLINNDASLQGKLKVVFLENYNVSLAELIIPAADVSEQISLASKEASGTSNMKFMMTGAITLATLDGANIEIKDEVGDDNIVIFGMDKDAVYHHYEAHDYYSRGVYENNPVIKRVVDTFVNGTIPNAQSEGSEIYESLIAYNDEYFLLEDFPSYVAAQEYIDALYRDKEKWARMSLLNIANSDKFTSDDTITAYAEEIWNLRK</sequence>
<keyword evidence="6 11" id="KW-0808">Transferase</keyword>
<keyword evidence="7 10" id="KW-0663">Pyridoxal phosphate</keyword>
<evidence type="ECO:0000256" key="4">
    <source>
        <dbReference type="ARBA" id="ARBA00022533"/>
    </source>
</evidence>
<dbReference type="STRING" id="1811193.A0O21_06075"/>
<comment type="cofactor">
    <cofactor evidence="2 11">
        <name>pyridoxal 5'-phosphate</name>
        <dbReference type="ChEBI" id="CHEBI:597326"/>
    </cofactor>
</comment>
<dbReference type="SUPFAM" id="SSF53756">
    <property type="entry name" value="UDP-Glycosyltransferase/glycogen phosphorylase"/>
    <property type="match status" value="1"/>
</dbReference>
<evidence type="ECO:0000256" key="11">
    <source>
        <dbReference type="RuleBase" id="RU000587"/>
    </source>
</evidence>
<dbReference type="GO" id="GO:0005980">
    <property type="term" value="P:glycogen catabolic process"/>
    <property type="evidence" value="ECO:0007669"/>
    <property type="project" value="UniProtKB-ARBA"/>
</dbReference>
<dbReference type="GO" id="GO:0005737">
    <property type="term" value="C:cytoplasm"/>
    <property type="evidence" value="ECO:0007669"/>
    <property type="project" value="TreeGrafter"/>
</dbReference>
<organism evidence="12 13">
    <name type="scientific">Streptococcus pantholopis</name>
    <dbReference type="NCBI Taxonomy" id="1811193"/>
    <lineage>
        <taxon>Bacteria</taxon>
        <taxon>Bacillati</taxon>
        <taxon>Bacillota</taxon>
        <taxon>Bacilli</taxon>
        <taxon>Lactobacillales</taxon>
        <taxon>Streptococcaceae</taxon>
        <taxon>Streptococcus</taxon>
    </lineage>
</organism>
<evidence type="ECO:0000256" key="8">
    <source>
        <dbReference type="ARBA" id="ARBA00023277"/>
    </source>
</evidence>
<keyword evidence="4" id="KW-0021">Allosteric enzyme</keyword>
<comment type="function">
    <text evidence="11">Allosteric enzyme that catalyzes the rate-limiting step in glycogen catabolism, the phosphorolytic cleavage of glycogen to produce glucose-1-phosphate, and plays a central role in maintaining cellular and organismal glucose homeostasis.</text>
</comment>
<dbReference type="EC" id="2.4.1.1" evidence="11"/>
<dbReference type="EMBL" id="CP014699">
    <property type="protein sequence ID" value="AND79619.1"/>
    <property type="molecule type" value="Genomic_DNA"/>
</dbReference>
<protein>
    <recommendedName>
        <fullName evidence="11">Alpha-1,4 glucan phosphorylase</fullName>
        <ecNumber evidence="11">2.4.1.1</ecNumber>
    </recommendedName>
</protein>